<dbReference type="GO" id="GO:0008168">
    <property type="term" value="F:methyltransferase activity"/>
    <property type="evidence" value="ECO:0007669"/>
    <property type="project" value="UniProtKB-KW"/>
</dbReference>
<evidence type="ECO:0000259" key="8">
    <source>
        <dbReference type="PROSITE" id="PS51675"/>
    </source>
</evidence>
<dbReference type="GO" id="GO:0003723">
    <property type="term" value="F:RNA binding"/>
    <property type="evidence" value="ECO:0007669"/>
    <property type="project" value="TreeGrafter"/>
</dbReference>
<dbReference type="SUPFAM" id="SSF89550">
    <property type="entry name" value="PHP domain-like"/>
    <property type="match status" value="1"/>
</dbReference>
<dbReference type="GO" id="GO:0008033">
    <property type="term" value="P:tRNA processing"/>
    <property type="evidence" value="ECO:0007669"/>
    <property type="project" value="UniProtKB-KW"/>
</dbReference>
<evidence type="ECO:0000313" key="9">
    <source>
        <dbReference type="Proteomes" id="UP000035681"/>
    </source>
</evidence>
<evidence type="ECO:0000313" key="10">
    <source>
        <dbReference type="WBParaSite" id="TCONS_00004175.p1"/>
    </source>
</evidence>
<dbReference type="InterPro" id="IPR025812">
    <property type="entry name" value="Trm10_C_MTase_dom"/>
</dbReference>
<keyword evidence="5" id="KW-0949">S-adenosyl-L-methionine</keyword>
<dbReference type="InterPro" id="IPR028564">
    <property type="entry name" value="MT_TRM10-typ"/>
</dbReference>
<dbReference type="CDD" id="cd18102">
    <property type="entry name" value="Trm10_MRRP1"/>
    <property type="match status" value="1"/>
</dbReference>
<evidence type="ECO:0000256" key="2">
    <source>
        <dbReference type="ARBA" id="ARBA00007331"/>
    </source>
</evidence>
<keyword evidence="3" id="KW-0489">Methyltransferase</keyword>
<reference evidence="10" key="1">
    <citation type="submission" date="2024-02" db="UniProtKB">
        <authorList>
            <consortium name="WormBaseParasite"/>
        </authorList>
    </citation>
    <scope>IDENTIFICATION</scope>
</reference>
<dbReference type="InterPro" id="IPR016195">
    <property type="entry name" value="Pol/histidinol_Pase-like"/>
</dbReference>
<evidence type="ECO:0000256" key="3">
    <source>
        <dbReference type="ARBA" id="ARBA00022603"/>
    </source>
</evidence>
<keyword evidence="4" id="KW-0808">Transferase</keyword>
<evidence type="ECO:0000256" key="5">
    <source>
        <dbReference type="ARBA" id="ARBA00022691"/>
    </source>
</evidence>
<evidence type="ECO:0000256" key="1">
    <source>
        <dbReference type="ARBA" id="ARBA00004123"/>
    </source>
</evidence>
<dbReference type="GO" id="GO:0005655">
    <property type="term" value="C:nucleolar ribonuclease P complex"/>
    <property type="evidence" value="ECO:0007669"/>
    <property type="project" value="TreeGrafter"/>
</dbReference>
<dbReference type="PANTHER" id="PTHR13031">
    <property type="entry name" value="RIBONUCLEASE P SUBUNIT P30"/>
    <property type="match status" value="1"/>
</dbReference>
<comment type="similarity">
    <text evidence="2">Belongs to the eukaryotic/archaeal RNase P protein component 3 family.</text>
</comment>
<evidence type="ECO:0000256" key="4">
    <source>
        <dbReference type="ARBA" id="ARBA00022679"/>
    </source>
</evidence>
<dbReference type="Proteomes" id="UP000035681">
    <property type="component" value="Unplaced"/>
</dbReference>
<dbReference type="GO" id="GO:0032259">
    <property type="term" value="P:methylation"/>
    <property type="evidence" value="ECO:0007669"/>
    <property type="project" value="UniProtKB-KW"/>
</dbReference>
<dbReference type="PANTHER" id="PTHR13031:SF0">
    <property type="entry name" value="RIBONUCLEASE P PROTEIN SUBUNIT P30"/>
    <property type="match status" value="1"/>
</dbReference>
<dbReference type="WBParaSite" id="TCONS_00004175.p1">
    <property type="protein sequence ID" value="TCONS_00004175.p1"/>
    <property type="gene ID" value="XLOC_001275"/>
</dbReference>
<name>A0AAF5CZK4_STRER</name>
<accession>A0AAF5CZK4</accession>
<protein>
    <submittedName>
        <fullName evidence="10">Ribonuclease P protein subunit p30</fullName>
    </submittedName>
</protein>
<dbReference type="Pfam" id="PF01876">
    <property type="entry name" value="RNase_P_p30"/>
    <property type="match status" value="1"/>
</dbReference>
<feature type="region of interest" description="Disordered" evidence="7">
    <location>
        <begin position="51"/>
        <end position="72"/>
    </location>
</feature>
<feature type="domain" description="SAM-dependent MTase TRM10-type" evidence="8">
    <location>
        <begin position="450"/>
        <end position="649"/>
    </location>
</feature>
<dbReference type="PROSITE" id="PS51675">
    <property type="entry name" value="SAM_MT_TRM10"/>
    <property type="match status" value="1"/>
</dbReference>
<organism evidence="9 10">
    <name type="scientific">Strongyloides stercoralis</name>
    <name type="common">Threadworm</name>
    <dbReference type="NCBI Taxonomy" id="6248"/>
    <lineage>
        <taxon>Eukaryota</taxon>
        <taxon>Metazoa</taxon>
        <taxon>Ecdysozoa</taxon>
        <taxon>Nematoda</taxon>
        <taxon>Chromadorea</taxon>
        <taxon>Rhabditida</taxon>
        <taxon>Tylenchina</taxon>
        <taxon>Panagrolaimomorpha</taxon>
        <taxon>Strongyloidoidea</taxon>
        <taxon>Strongyloididae</taxon>
        <taxon>Strongyloides</taxon>
    </lineage>
</organism>
<sequence>NFQFADLNIRFTGNKEKTLNLVRRAIRMGYDSVAINIDVGLFFCPELKNDEGPPSKKRKKKENGNGSVPSLPEPYIIDENLLDLTSLNKEGKKFRQYTRLTCDLTDSTSVFRLQQALKDSPFDIVAVRPHSLDILNTIAKKGTFVDIITTDNSQGRICWLTKSKALQGAAYEDGLTFEIIYSTALKDREARRNLITNSRLLLNIFNFGRGVIISSGAEDLSELRGPYDAMNMTVLFGIDSKYARKFVSENPLNVLKRSSSRKTLKCTYIEVPINNEKELDRYKEIVNIDEIKKNMVIQFFCRFISLSNNLILSKRSCSYFKNKEVIWNGVLLGRSNYPSEEFIKSCDEERKNKLNVKIKEVEIISGFFDFFPTKISDYEWSVLIKCDTLKQTLDQIIFFKKKELLKERDKIKEEVKKNKKVVEKNSPQPLQVVGINNFPIGMNKSIIKYENQNYTHSLLLNNTPKIVIDCRYIPNLSIRAQHLTGLQISYVISDNRKRLEPWPVCLANFTYSLNESVIKQMNFLKSEKSLDEVSTKNYTEIYDSSKVVYLSPDAEDELEHIKGDEVFVIGGIVDRVTEHNIPKHASLEAAMKDNVRCAKLPLDKYVKWKSGRKYLTLTAVVNILQDVYDSNDDWNYSLQKNIPVRNVRGPEEKHSGNKELLASIREYNKRVLSAVEEKLNYCDIIKDEQ</sequence>
<dbReference type="AlphaFoldDB" id="A0AAF5CZK4"/>
<dbReference type="InterPro" id="IPR038459">
    <property type="entry name" value="MT_TRM10-typ_sf"/>
</dbReference>
<evidence type="ECO:0000256" key="7">
    <source>
        <dbReference type="SAM" id="MobiDB-lite"/>
    </source>
</evidence>
<keyword evidence="9" id="KW-1185">Reference proteome</keyword>
<dbReference type="Gene3D" id="3.20.20.140">
    <property type="entry name" value="Metal-dependent hydrolases"/>
    <property type="match status" value="1"/>
</dbReference>
<dbReference type="InterPro" id="IPR002738">
    <property type="entry name" value="RNase_P_p30"/>
</dbReference>
<keyword evidence="6" id="KW-0819">tRNA processing</keyword>
<comment type="subcellular location">
    <subcellularLocation>
        <location evidence="1">Nucleus</location>
    </subcellularLocation>
</comment>
<proteinExistence type="inferred from homology"/>
<dbReference type="Gene3D" id="3.40.1280.30">
    <property type="match status" value="1"/>
</dbReference>
<dbReference type="GO" id="GO:0005739">
    <property type="term" value="C:mitochondrion"/>
    <property type="evidence" value="ECO:0007669"/>
    <property type="project" value="InterPro"/>
</dbReference>
<evidence type="ECO:0000256" key="6">
    <source>
        <dbReference type="ARBA" id="ARBA00022694"/>
    </source>
</evidence>